<dbReference type="PANTHER" id="PTHR39339">
    <property type="entry name" value="SLR1444 PROTEIN"/>
    <property type="match status" value="1"/>
</dbReference>
<dbReference type="Pfam" id="PF00300">
    <property type="entry name" value="His_Phos_1"/>
    <property type="match status" value="1"/>
</dbReference>
<feature type="domain" description="CHAD" evidence="2">
    <location>
        <begin position="181"/>
        <end position="446"/>
    </location>
</feature>
<dbReference type="CDD" id="cd07067">
    <property type="entry name" value="HP_PGM_like"/>
    <property type="match status" value="1"/>
</dbReference>
<dbReference type="SMART" id="SM00880">
    <property type="entry name" value="CHAD"/>
    <property type="match status" value="1"/>
</dbReference>
<reference evidence="3 4" key="1">
    <citation type="submission" date="2022-03" db="EMBL/GenBank/DDBJ databases">
        <title>Genomic signatures underlying metal tolerance in selected Arctic bacterial isolates.</title>
        <authorList>
            <person name="Thomas F.A."/>
            <person name="Venkatachalam S."/>
            <person name="Krishnan K.P."/>
        </authorList>
    </citation>
    <scope>NUCLEOTIDE SEQUENCE [LARGE SCALE GENOMIC DNA]</scope>
    <source>
        <strain evidence="3 4">HM116</strain>
    </source>
</reference>
<dbReference type="PANTHER" id="PTHR39339:SF1">
    <property type="entry name" value="CHAD DOMAIN-CONTAINING PROTEIN"/>
    <property type="match status" value="1"/>
</dbReference>
<dbReference type="InterPro" id="IPR007899">
    <property type="entry name" value="CHAD_dom"/>
</dbReference>
<dbReference type="Gene3D" id="1.40.20.10">
    <property type="entry name" value="CHAD domain"/>
    <property type="match status" value="1"/>
</dbReference>
<dbReference type="PROSITE" id="PS51708">
    <property type="entry name" value="CHAD"/>
    <property type="match status" value="1"/>
</dbReference>
<proteinExistence type="predicted"/>
<accession>A0ABS9S2K4</accession>
<dbReference type="RefSeq" id="WP_240716625.1">
    <property type="nucleotide sequence ID" value="NZ_JAKVTW010000001.1"/>
</dbReference>
<dbReference type="SUPFAM" id="SSF53254">
    <property type="entry name" value="Phosphoglycerate mutase-like"/>
    <property type="match status" value="1"/>
</dbReference>
<protein>
    <submittedName>
        <fullName evidence="3">CHAD domain-containing protein</fullName>
    </submittedName>
</protein>
<evidence type="ECO:0000256" key="1">
    <source>
        <dbReference type="SAM" id="MobiDB-lite"/>
    </source>
</evidence>
<dbReference type="EMBL" id="JAKVTW010000001">
    <property type="protein sequence ID" value="MCH4810345.1"/>
    <property type="molecule type" value="Genomic_DNA"/>
</dbReference>
<feature type="region of interest" description="Disordered" evidence="1">
    <location>
        <begin position="9"/>
        <end position="30"/>
    </location>
</feature>
<dbReference type="InterPro" id="IPR013078">
    <property type="entry name" value="His_Pase_superF_clade-1"/>
</dbReference>
<dbReference type="Pfam" id="PF05235">
    <property type="entry name" value="CHAD"/>
    <property type="match status" value="1"/>
</dbReference>
<evidence type="ECO:0000259" key="2">
    <source>
        <dbReference type="PROSITE" id="PS51708"/>
    </source>
</evidence>
<evidence type="ECO:0000313" key="4">
    <source>
        <dbReference type="Proteomes" id="UP001320609"/>
    </source>
</evidence>
<name>A0ABS9S2K4_9GAMM</name>
<sequence length="461" mass="52736">MRHLYVMRHAKAKQPSGDMTDHQPPLSKRGKRQAAEMANVLQRWQALEGEVYASTAARTRETFDEVVAQLPERALAKQVHFDEALYTFDGKGLLAWLKALPDEAERVLLISHNPALHDLARWINKVTPHSLPTGSVLHFTLQVTFWKNVEQGSAELSEYLTPEMASYSLFKRLAPKPPEHNHDTASRIRDMLEHQYQVIRALEPGVVAGIDPEFLHQYRVNLRRSRAVGESLRSVTKVSDLKKMLKRLKHRGQATSDLRDIDVFLEDIIKTPPPISSGTRQGLTHWLQGCQWAQHQVLCQQLIEPEYAADLLAWQNFIASVEVEKALSKLTPKRIQSVVDERVARHDEDLKALSLDAQDTDFHDLRKGVKRIRYLADLNPEAPKAFLSELKHRQRLLGDFQDLCSRQAWLDAFGKSQDKDPQQQQECTQWRDSLDKPKLALRKKVLALKPFVLKPLTNVTA</sequence>
<evidence type="ECO:0000313" key="3">
    <source>
        <dbReference type="EMBL" id="MCH4810345.1"/>
    </source>
</evidence>
<keyword evidence="4" id="KW-1185">Reference proteome</keyword>
<dbReference type="InterPro" id="IPR029033">
    <property type="entry name" value="His_PPase_superfam"/>
</dbReference>
<organism evidence="3 4">
    <name type="scientific">Vreelandella neptunia</name>
    <dbReference type="NCBI Taxonomy" id="115551"/>
    <lineage>
        <taxon>Bacteria</taxon>
        <taxon>Pseudomonadati</taxon>
        <taxon>Pseudomonadota</taxon>
        <taxon>Gammaproteobacteria</taxon>
        <taxon>Oceanospirillales</taxon>
        <taxon>Halomonadaceae</taxon>
        <taxon>Vreelandella</taxon>
    </lineage>
</organism>
<dbReference type="SMART" id="SM00855">
    <property type="entry name" value="PGAM"/>
    <property type="match status" value="1"/>
</dbReference>
<gene>
    <name evidence="3" type="ORF">MLE19_03265</name>
</gene>
<dbReference type="Proteomes" id="UP001320609">
    <property type="component" value="Unassembled WGS sequence"/>
</dbReference>
<dbReference type="Gene3D" id="3.40.50.1240">
    <property type="entry name" value="Phosphoglycerate mutase-like"/>
    <property type="match status" value="1"/>
</dbReference>
<dbReference type="InterPro" id="IPR038186">
    <property type="entry name" value="CHAD_dom_sf"/>
</dbReference>
<comment type="caution">
    <text evidence="3">The sequence shown here is derived from an EMBL/GenBank/DDBJ whole genome shotgun (WGS) entry which is preliminary data.</text>
</comment>